<evidence type="ECO:0000256" key="7">
    <source>
        <dbReference type="ARBA" id="ARBA00022823"/>
    </source>
</evidence>
<dbReference type="GO" id="GO:0005739">
    <property type="term" value="C:mitochondrion"/>
    <property type="evidence" value="ECO:0007669"/>
    <property type="project" value="TreeGrafter"/>
</dbReference>
<evidence type="ECO:0000256" key="4">
    <source>
        <dbReference type="ARBA" id="ARBA00012945"/>
    </source>
</evidence>
<dbReference type="InterPro" id="IPR023213">
    <property type="entry name" value="CAT-like_dom_sf"/>
</dbReference>
<evidence type="ECO:0000256" key="9">
    <source>
        <dbReference type="ARBA" id="ARBA00023315"/>
    </source>
</evidence>
<evidence type="ECO:0000256" key="11">
    <source>
        <dbReference type="SAM" id="MobiDB-lite"/>
    </source>
</evidence>
<dbReference type="EMBL" id="MBFR01000123">
    <property type="protein sequence ID" value="PVU93592.1"/>
    <property type="molecule type" value="Genomic_DNA"/>
</dbReference>
<evidence type="ECO:0000256" key="1">
    <source>
        <dbReference type="ARBA" id="ARBA00001938"/>
    </source>
</evidence>
<proteinExistence type="inferred from homology"/>
<dbReference type="SUPFAM" id="SSF51230">
    <property type="entry name" value="Single hybrid motif"/>
    <property type="match status" value="1"/>
</dbReference>
<keyword evidence="5" id="KW-0816">Tricarboxylic acid cycle</keyword>
<evidence type="ECO:0000256" key="10">
    <source>
        <dbReference type="ARBA" id="ARBA00032406"/>
    </source>
</evidence>
<evidence type="ECO:0000256" key="8">
    <source>
        <dbReference type="ARBA" id="ARBA00022946"/>
    </source>
</evidence>
<comment type="pathway">
    <text evidence="2">Amino-acid degradation; L-lysine degradation via saccharopine pathway; glutaryl-CoA from L-lysine: step 6/6.</text>
</comment>
<feature type="region of interest" description="Disordered" evidence="11">
    <location>
        <begin position="130"/>
        <end position="225"/>
    </location>
</feature>
<dbReference type="InterPro" id="IPR003016">
    <property type="entry name" value="2-oxoA_DH_lipoyl-BS"/>
</dbReference>
<evidence type="ECO:0000256" key="5">
    <source>
        <dbReference type="ARBA" id="ARBA00022532"/>
    </source>
</evidence>
<dbReference type="InterPro" id="IPR050537">
    <property type="entry name" value="2-oxoacid_dehydrogenase"/>
</dbReference>
<dbReference type="NCBIfam" id="TIGR01347">
    <property type="entry name" value="sucB"/>
    <property type="match status" value="1"/>
</dbReference>
<evidence type="ECO:0000256" key="3">
    <source>
        <dbReference type="ARBA" id="ARBA00007317"/>
    </source>
</evidence>
<dbReference type="PROSITE" id="PS50968">
    <property type="entry name" value="BIOTINYL_LIPOYL"/>
    <property type="match status" value="1"/>
</dbReference>
<dbReference type="Gene3D" id="3.30.559.10">
    <property type="entry name" value="Chloramphenicol acetyltransferase-like domain"/>
    <property type="match status" value="1"/>
</dbReference>
<dbReference type="InterPro" id="IPR000089">
    <property type="entry name" value="Biotin_lipoyl"/>
</dbReference>
<dbReference type="InterPro" id="IPR006255">
    <property type="entry name" value="SucB"/>
</dbReference>
<dbReference type="UniPathway" id="UPA00868">
    <property type="reaction ID" value="UER00840"/>
</dbReference>
<sequence length="450" mass="48566">MASTTFFRAINPSLVASRFSSHFISHNFVKSALTSHSLFAQTRKYADSKLVTVKVPHLADSITEGTFKTWQKEIGEFVELDEEIGSIETDKVDIPINSPTSGIMKEHCIQNDENVVVGQNMCVIDPEAVAPTTGSVSTPIASTPTPSETTSSISTPAPISTPVPTPAPASTPTPAPASIPTPVPTKAPTSTKTEKPQSPPSSTLKPADATPKSTASFSRTEHKVSMTRMRARIAERLKQSQNTAAALTQFNEIDMTNLMELRSKFKGAILEKHGIKLGFMSTFVAACSKALSEIPAANARVEDNTIIYNDYVDMSVAVATPNGLVTPVVRNAESLNLVQIETEIAKLGAKARANKLAMEDLTGGTFTLSNGGVFGSMMGTPIINMPQSAIFGMHGIQKRAMVINDKIEIRPMMYIALTYDHRIIDGREATQFLLKVKSIVEDPSRLLFDL</sequence>
<keyword evidence="9" id="KW-0012">Acyltransferase</keyword>
<comment type="cofactor">
    <cofactor evidence="1">
        <name>(R)-lipoate</name>
        <dbReference type="ChEBI" id="CHEBI:83088"/>
    </cofactor>
</comment>
<dbReference type="PANTHER" id="PTHR43416:SF5">
    <property type="entry name" value="DIHYDROLIPOYLLYSINE-RESIDUE SUCCINYLTRANSFERASE COMPONENT OF 2-OXOGLUTARATE DEHYDROGENASE COMPLEX, MITOCHONDRIAL"/>
    <property type="match status" value="1"/>
</dbReference>
<evidence type="ECO:0000313" key="14">
    <source>
        <dbReference type="Proteomes" id="UP000245383"/>
    </source>
</evidence>
<dbReference type="GO" id="GO:0006099">
    <property type="term" value="P:tricarboxylic acid cycle"/>
    <property type="evidence" value="ECO:0007669"/>
    <property type="project" value="UniProtKB-KW"/>
</dbReference>
<evidence type="ECO:0000256" key="2">
    <source>
        <dbReference type="ARBA" id="ARBA00005145"/>
    </source>
</evidence>
<evidence type="ECO:0000259" key="12">
    <source>
        <dbReference type="PROSITE" id="PS50968"/>
    </source>
</evidence>
<keyword evidence="6" id="KW-0808">Transferase</keyword>
<dbReference type="Pfam" id="PF00198">
    <property type="entry name" value="2-oxoacid_dh"/>
    <property type="match status" value="1"/>
</dbReference>
<comment type="similarity">
    <text evidence="3">Belongs to the 2-oxoacid dehydrogenase family.</text>
</comment>
<dbReference type="EC" id="2.3.1.61" evidence="4"/>
<dbReference type="SUPFAM" id="SSF52777">
    <property type="entry name" value="CoA-dependent acyltransferases"/>
    <property type="match status" value="1"/>
</dbReference>
<dbReference type="PANTHER" id="PTHR43416">
    <property type="entry name" value="DIHYDROLIPOYLLYSINE-RESIDUE SUCCINYLTRANSFERASE COMPONENT OF 2-OXOGLUTARATE DEHYDROGENASE COMPLEX, MITOCHONDRIAL-RELATED"/>
    <property type="match status" value="1"/>
</dbReference>
<accession>A0A2T9YMN0</accession>
<dbReference type="PROSITE" id="PS00189">
    <property type="entry name" value="LIPOYL"/>
    <property type="match status" value="1"/>
</dbReference>
<evidence type="ECO:0000313" key="13">
    <source>
        <dbReference type="EMBL" id="PVU93592.1"/>
    </source>
</evidence>
<feature type="compositionally biased region" description="Low complexity" evidence="11">
    <location>
        <begin position="135"/>
        <end position="158"/>
    </location>
</feature>
<keyword evidence="14" id="KW-1185">Reference proteome</keyword>
<dbReference type="GO" id="GO:0033512">
    <property type="term" value="P:L-lysine catabolic process to acetyl-CoA via saccharopine"/>
    <property type="evidence" value="ECO:0007669"/>
    <property type="project" value="UniProtKB-UniPathway"/>
</dbReference>
<gene>
    <name evidence="13" type="ORF">BB561_003186</name>
</gene>
<dbReference type="CDD" id="cd06849">
    <property type="entry name" value="lipoyl_domain"/>
    <property type="match status" value="1"/>
</dbReference>
<organism evidence="13 14">
    <name type="scientific">Smittium simulii</name>
    <dbReference type="NCBI Taxonomy" id="133385"/>
    <lineage>
        <taxon>Eukaryota</taxon>
        <taxon>Fungi</taxon>
        <taxon>Fungi incertae sedis</taxon>
        <taxon>Zoopagomycota</taxon>
        <taxon>Kickxellomycotina</taxon>
        <taxon>Harpellomycetes</taxon>
        <taxon>Harpellales</taxon>
        <taxon>Legeriomycetaceae</taxon>
        <taxon>Smittium</taxon>
    </lineage>
</organism>
<evidence type="ECO:0000256" key="6">
    <source>
        <dbReference type="ARBA" id="ARBA00022679"/>
    </source>
</evidence>
<keyword evidence="8" id="KW-0809">Transit peptide</keyword>
<dbReference type="NCBIfam" id="NF004309">
    <property type="entry name" value="PRK05704.1"/>
    <property type="match status" value="1"/>
</dbReference>
<dbReference type="STRING" id="133385.A0A2T9YMN0"/>
<dbReference type="InterPro" id="IPR001078">
    <property type="entry name" value="2-oxoacid_DH_actylTfrase"/>
</dbReference>
<reference evidence="13 14" key="1">
    <citation type="journal article" date="2018" name="MBio">
        <title>Comparative Genomics Reveals the Core Gene Toolbox for the Fungus-Insect Symbiosis.</title>
        <authorList>
            <person name="Wang Y."/>
            <person name="Stata M."/>
            <person name="Wang W."/>
            <person name="Stajich J.E."/>
            <person name="White M.M."/>
            <person name="Moncalvo J.M."/>
        </authorList>
    </citation>
    <scope>NUCLEOTIDE SEQUENCE [LARGE SCALE GENOMIC DNA]</scope>
    <source>
        <strain evidence="13 14">SWE-8-4</strain>
    </source>
</reference>
<protein>
    <recommendedName>
        <fullName evidence="4">dihydrolipoyllysine-residue succinyltransferase</fullName>
        <ecNumber evidence="4">2.3.1.61</ecNumber>
    </recommendedName>
    <alternativeName>
        <fullName evidence="10">2-oxoglutarate dehydrogenase complex component E2</fullName>
    </alternativeName>
</protein>
<feature type="compositionally biased region" description="Pro residues" evidence="11">
    <location>
        <begin position="159"/>
        <end position="185"/>
    </location>
</feature>
<dbReference type="GO" id="GO:0004149">
    <property type="term" value="F:dihydrolipoyllysine-residue succinyltransferase activity"/>
    <property type="evidence" value="ECO:0007669"/>
    <property type="project" value="UniProtKB-EC"/>
</dbReference>
<dbReference type="GO" id="GO:0045252">
    <property type="term" value="C:oxoglutarate dehydrogenase complex"/>
    <property type="evidence" value="ECO:0007669"/>
    <property type="project" value="InterPro"/>
</dbReference>
<dbReference type="AlphaFoldDB" id="A0A2T9YMN0"/>
<dbReference type="Proteomes" id="UP000245383">
    <property type="component" value="Unassembled WGS sequence"/>
</dbReference>
<name>A0A2T9YMN0_9FUNG</name>
<dbReference type="Pfam" id="PF00364">
    <property type="entry name" value="Biotin_lipoyl"/>
    <property type="match status" value="1"/>
</dbReference>
<feature type="domain" description="Lipoyl-binding" evidence="12">
    <location>
        <begin position="50"/>
        <end position="125"/>
    </location>
</feature>
<comment type="caution">
    <text evidence="13">The sequence shown here is derived from an EMBL/GenBank/DDBJ whole genome shotgun (WGS) entry which is preliminary data.</text>
</comment>
<dbReference type="OrthoDB" id="5391403at2759"/>
<dbReference type="FunFam" id="3.30.559.10:FF:000007">
    <property type="entry name" value="Dihydrolipoamide acetyltransferase component of pyruvate dehydrogenase complex"/>
    <property type="match status" value="1"/>
</dbReference>
<dbReference type="InterPro" id="IPR011053">
    <property type="entry name" value="Single_hybrid_motif"/>
</dbReference>
<dbReference type="Gene3D" id="2.40.50.100">
    <property type="match status" value="1"/>
</dbReference>
<keyword evidence="7" id="KW-0450">Lipoyl</keyword>